<sequence length="140" mass="15083">MKRLGLEALEDGVTCQVQSGDQVGSTEQAGGGGVRNPCPGAQQGSTHVCRMNACARLVTGRHPEQLCVPGADFTNSFYLLSSFPAAPESPDLDEFLAALTAQCASLEELRLAFRPQMDPRCVLGSCFPGICFQRREEYLE</sequence>
<name>A0AAD4UEI6_OVIAM</name>
<evidence type="ECO:0000313" key="1">
    <source>
        <dbReference type="EMBL" id="KAI4545748.1"/>
    </source>
</evidence>
<dbReference type="EMBL" id="JAKZEL010000002">
    <property type="protein sequence ID" value="KAI4545748.1"/>
    <property type="molecule type" value="Genomic_DNA"/>
</dbReference>
<protein>
    <submittedName>
        <fullName evidence="1">Uncharacterized protein</fullName>
    </submittedName>
</protein>
<comment type="caution">
    <text evidence="1">The sequence shown here is derived from an EMBL/GenBank/DDBJ whole genome shotgun (WGS) entry which is preliminary data.</text>
</comment>
<proteinExistence type="predicted"/>
<keyword evidence="2" id="KW-1185">Reference proteome</keyword>
<evidence type="ECO:0000313" key="2">
    <source>
        <dbReference type="Proteomes" id="UP001214576"/>
    </source>
</evidence>
<accession>A0AAD4UEI6</accession>
<dbReference type="AlphaFoldDB" id="A0AAD4UEI6"/>
<reference evidence="1" key="1">
    <citation type="submission" date="2022-03" db="EMBL/GenBank/DDBJ databases">
        <title>Genomic analyses of argali, domestic sheep and their hybrids provide insights into chromosomal evolution, heterosis and genetic basis of agronomic traits.</title>
        <authorList>
            <person name="Li M."/>
        </authorList>
    </citation>
    <scope>NUCLEOTIDE SEQUENCE</scope>
    <source>
        <strain evidence="1">CAU-MHL-2022a</strain>
        <tissue evidence="1">Skin</tissue>
    </source>
</reference>
<dbReference type="Proteomes" id="UP001214576">
    <property type="component" value="Unassembled WGS sequence"/>
</dbReference>
<organism evidence="1 2">
    <name type="scientific">Ovis ammon polii</name>
    <dbReference type="NCBI Taxonomy" id="230172"/>
    <lineage>
        <taxon>Eukaryota</taxon>
        <taxon>Metazoa</taxon>
        <taxon>Chordata</taxon>
        <taxon>Craniata</taxon>
        <taxon>Vertebrata</taxon>
        <taxon>Euteleostomi</taxon>
        <taxon>Mammalia</taxon>
        <taxon>Eutheria</taxon>
        <taxon>Laurasiatheria</taxon>
        <taxon>Artiodactyla</taxon>
        <taxon>Ruminantia</taxon>
        <taxon>Pecora</taxon>
        <taxon>Bovidae</taxon>
        <taxon>Caprinae</taxon>
        <taxon>Ovis</taxon>
    </lineage>
</organism>
<gene>
    <name evidence="1" type="ORF">MG293_002303</name>
</gene>